<keyword evidence="2 4" id="KW-0863">Zinc-finger</keyword>
<feature type="region of interest" description="Disordered" evidence="5">
    <location>
        <begin position="1"/>
        <end position="25"/>
    </location>
</feature>
<feature type="domain" description="MYND-type" evidence="6">
    <location>
        <begin position="269"/>
        <end position="309"/>
    </location>
</feature>
<dbReference type="Pfam" id="PF01753">
    <property type="entry name" value="zf-MYND"/>
    <property type="match status" value="1"/>
</dbReference>
<dbReference type="SUPFAM" id="SSF144232">
    <property type="entry name" value="HIT/MYND zinc finger-like"/>
    <property type="match status" value="1"/>
</dbReference>
<evidence type="ECO:0000256" key="3">
    <source>
        <dbReference type="ARBA" id="ARBA00022833"/>
    </source>
</evidence>
<evidence type="ECO:0000256" key="5">
    <source>
        <dbReference type="SAM" id="MobiDB-lite"/>
    </source>
</evidence>
<dbReference type="PROSITE" id="PS50865">
    <property type="entry name" value="ZF_MYND_2"/>
    <property type="match status" value="1"/>
</dbReference>
<keyword evidence="3" id="KW-0862">Zinc</keyword>
<dbReference type="AlphaFoldDB" id="A0AAD8XXJ0"/>
<keyword evidence="8" id="KW-1185">Reference proteome</keyword>
<evidence type="ECO:0000256" key="4">
    <source>
        <dbReference type="PROSITE-ProRule" id="PRU00134"/>
    </source>
</evidence>
<dbReference type="GO" id="GO:0008270">
    <property type="term" value="F:zinc ion binding"/>
    <property type="evidence" value="ECO:0007669"/>
    <property type="project" value="UniProtKB-KW"/>
</dbReference>
<feature type="compositionally biased region" description="Basic residues" evidence="5">
    <location>
        <begin position="1"/>
        <end position="20"/>
    </location>
</feature>
<dbReference type="Proteomes" id="UP001224775">
    <property type="component" value="Unassembled WGS sequence"/>
</dbReference>
<reference evidence="7" key="1">
    <citation type="submission" date="2023-06" db="EMBL/GenBank/DDBJ databases">
        <title>Survivors Of The Sea: Transcriptome response of Skeletonema marinoi to long-term dormancy.</title>
        <authorList>
            <person name="Pinder M.I.M."/>
            <person name="Kourtchenko O."/>
            <person name="Robertson E.K."/>
            <person name="Larsson T."/>
            <person name="Maumus F."/>
            <person name="Osuna-Cruz C.M."/>
            <person name="Vancaester E."/>
            <person name="Stenow R."/>
            <person name="Vandepoele K."/>
            <person name="Ploug H."/>
            <person name="Bruchert V."/>
            <person name="Godhe A."/>
            <person name="Topel M."/>
        </authorList>
    </citation>
    <scope>NUCLEOTIDE SEQUENCE</scope>
    <source>
        <strain evidence="7">R05AC</strain>
    </source>
</reference>
<evidence type="ECO:0000313" key="7">
    <source>
        <dbReference type="EMBL" id="KAK1735726.1"/>
    </source>
</evidence>
<name>A0AAD8XXJ0_9STRA</name>
<accession>A0AAD8XXJ0</accession>
<protein>
    <recommendedName>
        <fullName evidence="6">MYND-type domain-containing protein</fullName>
    </recommendedName>
</protein>
<dbReference type="InterPro" id="IPR002893">
    <property type="entry name" value="Znf_MYND"/>
</dbReference>
<evidence type="ECO:0000256" key="1">
    <source>
        <dbReference type="ARBA" id="ARBA00022723"/>
    </source>
</evidence>
<dbReference type="Gene3D" id="6.10.140.2220">
    <property type="match status" value="1"/>
</dbReference>
<evidence type="ECO:0000259" key="6">
    <source>
        <dbReference type="PROSITE" id="PS50865"/>
    </source>
</evidence>
<evidence type="ECO:0000256" key="2">
    <source>
        <dbReference type="ARBA" id="ARBA00022771"/>
    </source>
</evidence>
<dbReference type="EMBL" id="JATAAI010000032">
    <property type="protein sequence ID" value="KAK1735726.1"/>
    <property type="molecule type" value="Genomic_DNA"/>
</dbReference>
<evidence type="ECO:0000313" key="8">
    <source>
        <dbReference type="Proteomes" id="UP001224775"/>
    </source>
</evidence>
<organism evidence="7 8">
    <name type="scientific">Skeletonema marinoi</name>
    <dbReference type="NCBI Taxonomy" id="267567"/>
    <lineage>
        <taxon>Eukaryota</taxon>
        <taxon>Sar</taxon>
        <taxon>Stramenopiles</taxon>
        <taxon>Ochrophyta</taxon>
        <taxon>Bacillariophyta</taxon>
        <taxon>Coscinodiscophyceae</taxon>
        <taxon>Thalassiosirophycidae</taxon>
        <taxon>Thalassiosirales</taxon>
        <taxon>Skeletonemataceae</taxon>
        <taxon>Skeletonema</taxon>
        <taxon>Skeletonema marinoi-dohrnii complex</taxon>
    </lineage>
</organism>
<keyword evidence="1" id="KW-0479">Metal-binding</keyword>
<sequence length="327" mass="37015">MPSKKKARGKARARRVAKSRKAMEEDAAVNVTAQIQRLQIGHNNINEDEDEDEDALLAKAINLAAAEKYELKAAAAAKNDEANNSEDCLHGFDTLPEDHVCGAFIESFIHNFFAGSESSNSLLDGFDNSYEATKIKYAEVWNDADNLDGFVNVYEATRRKYAEVWNDADKMQLVVDFFVCNGTKKILFDGHSDRDCYDAIFASFLEQVIAVNIQKTQASHDWGKIAEVKCDEHTLVSFFRKRIPCKCLDESYKEVKSITKMGLCHNLSCSLPDRTAERSKMLSCTRCRRANYCSRECQKAAWPLHKQNCGIRTGRLDELLSRQIEEK</sequence>
<comment type="caution">
    <text evidence="7">The sequence shown here is derived from an EMBL/GenBank/DDBJ whole genome shotgun (WGS) entry which is preliminary data.</text>
</comment>
<gene>
    <name evidence="7" type="ORF">QTG54_013432</name>
</gene>
<proteinExistence type="predicted"/>